<dbReference type="Pfam" id="PF02604">
    <property type="entry name" value="PhdYeFM_antitox"/>
    <property type="match status" value="1"/>
</dbReference>
<organism evidence="2">
    <name type="scientific">hydrothermal vent metagenome</name>
    <dbReference type="NCBI Taxonomy" id="652676"/>
    <lineage>
        <taxon>unclassified sequences</taxon>
        <taxon>metagenomes</taxon>
        <taxon>ecological metagenomes</taxon>
    </lineage>
</organism>
<reference evidence="2" key="1">
    <citation type="submission" date="2018-06" db="EMBL/GenBank/DDBJ databases">
        <authorList>
            <person name="Zhirakovskaya E."/>
        </authorList>
    </citation>
    <scope>NUCLEOTIDE SEQUENCE</scope>
</reference>
<evidence type="ECO:0000256" key="1">
    <source>
        <dbReference type="ARBA" id="ARBA00009981"/>
    </source>
</evidence>
<proteinExistence type="inferred from homology"/>
<comment type="similarity">
    <text evidence="1">Belongs to the phD/YefM antitoxin family.</text>
</comment>
<gene>
    <name evidence="2" type="ORF">MNBD_GAMMA26-133</name>
</gene>
<dbReference type="InterPro" id="IPR006442">
    <property type="entry name" value="Antitoxin_Phd/YefM"/>
</dbReference>
<dbReference type="NCBIfam" id="TIGR01552">
    <property type="entry name" value="phd_fam"/>
    <property type="match status" value="1"/>
</dbReference>
<accession>A0A3B1ATW4</accession>
<sequence length="93" mass="10575">MNKATISHLKNHLPEIVHHAEAGQDIQITRHGQTVAVIVSLKRYNSAFSSGKGIFNTYLRWRDLHPEAGGFSAKELEEMRIREPYQSSNASWD</sequence>
<name>A0A3B1ATW4_9ZZZZ</name>
<dbReference type="Gene3D" id="3.40.1620.10">
    <property type="entry name" value="YefM-like domain"/>
    <property type="match status" value="1"/>
</dbReference>
<dbReference type="InterPro" id="IPR036165">
    <property type="entry name" value="YefM-like_sf"/>
</dbReference>
<evidence type="ECO:0000313" key="2">
    <source>
        <dbReference type="EMBL" id="VAX09436.1"/>
    </source>
</evidence>
<evidence type="ECO:0008006" key="3">
    <source>
        <dbReference type="Google" id="ProtNLM"/>
    </source>
</evidence>
<dbReference type="EMBL" id="UOFX01000052">
    <property type="protein sequence ID" value="VAX09436.1"/>
    <property type="molecule type" value="Genomic_DNA"/>
</dbReference>
<protein>
    <recommendedName>
        <fullName evidence="3">Antitoxin</fullName>
    </recommendedName>
</protein>
<dbReference type="AlphaFoldDB" id="A0A3B1ATW4"/>
<dbReference type="SUPFAM" id="SSF143120">
    <property type="entry name" value="YefM-like"/>
    <property type="match status" value="1"/>
</dbReference>